<organism evidence="1 2">
    <name type="scientific">Deinococcus psychrotolerans</name>
    <dbReference type="NCBI Taxonomy" id="2489213"/>
    <lineage>
        <taxon>Bacteria</taxon>
        <taxon>Thermotogati</taxon>
        <taxon>Deinococcota</taxon>
        <taxon>Deinococci</taxon>
        <taxon>Deinococcales</taxon>
        <taxon>Deinococcaceae</taxon>
        <taxon>Deinococcus</taxon>
    </lineage>
</organism>
<keyword evidence="2" id="KW-1185">Reference proteome</keyword>
<dbReference type="KEGG" id="dph:EHF33_20930"/>
<proteinExistence type="predicted"/>
<dbReference type="AlphaFoldDB" id="A0A3G8YMF3"/>
<gene>
    <name evidence="1" type="ORF">EHF33_20930</name>
</gene>
<reference evidence="1 2" key="1">
    <citation type="submission" date="2018-11" db="EMBL/GenBank/DDBJ databases">
        <title>Deinococcus shelandsis sp. nov., isolated from South Shetland Islands soil of Antarctica.</title>
        <authorList>
            <person name="Tian J."/>
        </authorList>
    </citation>
    <scope>NUCLEOTIDE SEQUENCE [LARGE SCALE GENOMIC DNA]</scope>
    <source>
        <strain evidence="1 2">S14-83T</strain>
        <plasmid evidence="1 2">unnamed5</plasmid>
    </source>
</reference>
<accession>A0A3G8YMF3</accession>
<sequence length="141" mass="16352">MSFSVVVLQPHKLCPIDFDSVSEREIDAWLEFKQTFTRFEASIAPDGLFYDFYASIASELSLPLLSQVYERGLDLRTSDDLSQLLHEVNSLEVEWLRRDFQGQWNDQIHGLGRWRRLQDGATDLKQALKIAIEENLFLCLS</sequence>
<geneLocation type="plasmid" evidence="1 2">
    <name>unnamed5</name>
</geneLocation>
<protein>
    <submittedName>
        <fullName evidence="1">Uncharacterized protein</fullName>
    </submittedName>
</protein>
<dbReference type="Proteomes" id="UP000276417">
    <property type="component" value="Plasmid unnamed5"/>
</dbReference>
<evidence type="ECO:0000313" key="2">
    <source>
        <dbReference type="Proteomes" id="UP000276417"/>
    </source>
</evidence>
<keyword evidence="1" id="KW-0614">Plasmid</keyword>
<name>A0A3G8YMF3_9DEIO</name>
<dbReference type="RefSeq" id="WP_124875925.1">
    <property type="nucleotide sequence ID" value="NZ_CP034189.1"/>
</dbReference>
<dbReference type="EMBL" id="CP034189">
    <property type="protein sequence ID" value="AZI45377.1"/>
    <property type="molecule type" value="Genomic_DNA"/>
</dbReference>
<evidence type="ECO:0000313" key="1">
    <source>
        <dbReference type="EMBL" id="AZI45377.1"/>
    </source>
</evidence>